<accession>A0A3M7GEG9</accession>
<comment type="caution">
    <text evidence="2">The sequence shown here is derived from an EMBL/GenBank/DDBJ whole genome shotgun (WGS) entry which is preliminary data.</text>
</comment>
<dbReference type="EMBL" id="QWIQ01000219">
    <property type="protein sequence ID" value="RMY99318.1"/>
    <property type="molecule type" value="Genomic_DNA"/>
</dbReference>
<gene>
    <name evidence="2" type="ORF">D0862_07178</name>
</gene>
<sequence length="202" mass="19166">MKYTAIVAASGLATLASAQQGLTYNENNGTFTCAVPNGAYCAGDNTNIIIRCTDGVGQPGNCNDNLAGYPPVGVQPALCVSCGLGQGIAACSKDGTVYGASGAGFGNITFPTNSSENACSNAASNGGSSGTTSMAPYMNGTSTAGSGSGAMGTAAPSGGYGSGSGSGSSGNGTTPYTGAASGLQVTGTFAGLGALFVAMGLL</sequence>
<evidence type="ECO:0000313" key="2">
    <source>
        <dbReference type="EMBL" id="RMY99318.1"/>
    </source>
</evidence>
<proteinExistence type="predicted"/>
<dbReference type="AlphaFoldDB" id="A0A3M7GEG9"/>
<dbReference type="VEuPathDB" id="FungiDB:BTJ68_09080"/>
<evidence type="ECO:0000256" key="1">
    <source>
        <dbReference type="SAM" id="SignalP"/>
    </source>
</evidence>
<protein>
    <submittedName>
        <fullName evidence="2">Uncharacterized protein</fullName>
    </submittedName>
</protein>
<evidence type="ECO:0000313" key="3">
    <source>
        <dbReference type="Proteomes" id="UP000281468"/>
    </source>
</evidence>
<feature type="chain" id="PRO_5018128145" evidence="1">
    <location>
        <begin position="19"/>
        <end position="202"/>
    </location>
</feature>
<feature type="signal peptide" evidence="1">
    <location>
        <begin position="1"/>
        <end position="18"/>
    </location>
</feature>
<organism evidence="2 3">
    <name type="scientific">Hortaea werneckii</name>
    <name type="common">Black yeast</name>
    <name type="synonym">Cladosporium werneckii</name>
    <dbReference type="NCBI Taxonomy" id="91943"/>
    <lineage>
        <taxon>Eukaryota</taxon>
        <taxon>Fungi</taxon>
        <taxon>Dikarya</taxon>
        <taxon>Ascomycota</taxon>
        <taxon>Pezizomycotina</taxon>
        <taxon>Dothideomycetes</taxon>
        <taxon>Dothideomycetidae</taxon>
        <taxon>Mycosphaerellales</taxon>
        <taxon>Teratosphaeriaceae</taxon>
        <taxon>Hortaea</taxon>
    </lineage>
</organism>
<reference evidence="2 3" key="1">
    <citation type="journal article" date="2018" name="BMC Genomics">
        <title>Genomic evidence for intraspecific hybridization in a clonal and extremely halotolerant yeast.</title>
        <authorList>
            <person name="Gostincar C."/>
            <person name="Stajich J.E."/>
            <person name="Zupancic J."/>
            <person name="Zalar P."/>
            <person name="Gunde-Cimerman N."/>
        </authorList>
    </citation>
    <scope>NUCLEOTIDE SEQUENCE [LARGE SCALE GENOMIC DNA]</scope>
    <source>
        <strain evidence="2 3">EXF-171</strain>
    </source>
</reference>
<dbReference type="Proteomes" id="UP000281468">
    <property type="component" value="Unassembled WGS sequence"/>
</dbReference>
<keyword evidence="1" id="KW-0732">Signal</keyword>
<name>A0A3M7GEG9_HORWE</name>